<organism evidence="1 2">
    <name type="scientific">Talaromyces stipitatus (strain ATCC 10500 / CBS 375.48 / QM 6759 / NRRL 1006)</name>
    <name type="common">Penicillium stipitatum</name>
    <dbReference type="NCBI Taxonomy" id="441959"/>
    <lineage>
        <taxon>Eukaryota</taxon>
        <taxon>Fungi</taxon>
        <taxon>Dikarya</taxon>
        <taxon>Ascomycota</taxon>
        <taxon>Pezizomycotina</taxon>
        <taxon>Eurotiomycetes</taxon>
        <taxon>Eurotiomycetidae</taxon>
        <taxon>Eurotiales</taxon>
        <taxon>Trichocomaceae</taxon>
        <taxon>Talaromyces</taxon>
        <taxon>Talaromyces sect. Talaromyces</taxon>
    </lineage>
</organism>
<dbReference type="GeneID" id="8107956"/>
<dbReference type="VEuPathDB" id="FungiDB:TSTA_025440"/>
<dbReference type="PhylomeDB" id="B8M4N2"/>
<dbReference type="RefSeq" id="XP_002479661.1">
    <property type="nucleotide sequence ID" value="XM_002479616.1"/>
</dbReference>
<gene>
    <name evidence="1" type="ORF">TSTA_025440</name>
</gene>
<reference evidence="2" key="1">
    <citation type="journal article" date="2015" name="Genome Announc.">
        <title>Genome sequence of the AIDS-associated pathogen Penicillium marneffei (ATCC18224) and its near taxonomic relative Talaromyces stipitatus (ATCC10500).</title>
        <authorList>
            <person name="Nierman W.C."/>
            <person name="Fedorova-Abrams N.D."/>
            <person name="Andrianopoulos A."/>
        </authorList>
    </citation>
    <scope>NUCLEOTIDE SEQUENCE [LARGE SCALE GENOMIC DNA]</scope>
    <source>
        <strain evidence="2">ATCC 10500 / CBS 375.48 / QM 6759 / NRRL 1006</strain>
    </source>
</reference>
<dbReference type="HOGENOM" id="CLU_706326_0_0_1"/>
<sequence length="391" mass="43349">MDELVRKAMQLAEALKKPPDSVPWKDDEPWAQPHYSWLEKKGEWQTASTVSSFERYEKDIPATTDVIIATASNPVHGLGLTSLFLTQERVQVSLDAAMMEGVIVASPVLKAAAKNTARGVELLKTLLSRCRDDISITPELVAAAAANRAPGAELVTLLLDHRENVGHLEDGDSSLTEGLMIEAASNVGCAVQVLARLLRRHWTHIPLTDEAILAVEDNSLSVLMSLLHLLPKEFPVLESMTDTFSAENSFHYMLKEMTLLVQRLEVEGIVTQNVIAKVAERCGEELVLFLLDQADEDVQLTPALLKAITENQRYGPQISKILLDLHCDIVAPEKFLITLAQTNWKSLARFLRKALKKYGDYLPVTDKVLEAVTGASSPREDIVTLLMERRN</sequence>
<keyword evidence="2" id="KW-1185">Reference proteome</keyword>
<evidence type="ECO:0000313" key="1">
    <source>
        <dbReference type="EMBL" id="EED19227.1"/>
    </source>
</evidence>
<dbReference type="Proteomes" id="UP000001745">
    <property type="component" value="Unassembled WGS sequence"/>
</dbReference>
<name>B8M4N2_TALSN</name>
<dbReference type="InterPro" id="IPR055530">
    <property type="entry name" value="DUF7104"/>
</dbReference>
<protein>
    <submittedName>
        <fullName evidence="1">Uncharacterized protein</fullName>
    </submittedName>
</protein>
<dbReference type="OrthoDB" id="9975959at2759"/>
<proteinExistence type="predicted"/>
<dbReference type="InParanoid" id="B8M4N2"/>
<evidence type="ECO:0000313" key="2">
    <source>
        <dbReference type="Proteomes" id="UP000001745"/>
    </source>
</evidence>
<dbReference type="Pfam" id="PF23397">
    <property type="entry name" value="DUF7104"/>
    <property type="match status" value="1"/>
</dbReference>
<accession>B8M4N2</accession>
<dbReference type="AlphaFoldDB" id="B8M4N2"/>
<dbReference type="EMBL" id="EQ962654">
    <property type="protein sequence ID" value="EED19227.1"/>
    <property type="molecule type" value="Genomic_DNA"/>
</dbReference>